<dbReference type="InterPro" id="IPR001189">
    <property type="entry name" value="Mn/Fe_SOD"/>
</dbReference>
<dbReference type="InterPro" id="IPR019832">
    <property type="entry name" value="Mn/Fe_SOD_C"/>
</dbReference>
<feature type="domain" description="Manganese/iron superoxide dismutase N-terminal" evidence="7">
    <location>
        <begin position="2"/>
        <end position="89"/>
    </location>
</feature>
<dbReference type="GO" id="GO:0004784">
    <property type="term" value="F:superoxide dismutase activity"/>
    <property type="evidence" value="ECO:0007669"/>
    <property type="project" value="UniProtKB-EC"/>
</dbReference>
<comment type="catalytic activity">
    <reaction evidence="6">
        <text>2 superoxide + 2 H(+) = H2O2 + O2</text>
        <dbReference type="Rhea" id="RHEA:20696"/>
        <dbReference type="ChEBI" id="CHEBI:15378"/>
        <dbReference type="ChEBI" id="CHEBI:15379"/>
        <dbReference type="ChEBI" id="CHEBI:16240"/>
        <dbReference type="ChEBI" id="CHEBI:18421"/>
        <dbReference type="EC" id="1.15.1.1"/>
    </reaction>
</comment>
<dbReference type="GO" id="GO:0046872">
    <property type="term" value="F:metal ion binding"/>
    <property type="evidence" value="ECO:0007669"/>
    <property type="project" value="UniProtKB-KW"/>
</dbReference>
<dbReference type="SUPFAM" id="SSF46609">
    <property type="entry name" value="Fe,Mn superoxide dismutase (SOD), N-terminal domain"/>
    <property type="match status" value="1"/>
</dbReference>
<dbReference type="STRING" id="1618434.UR52_C0018G0004"/>
<evidence type="ECO:0000259" key="7">
    <source>
        <dbReference type="Pfam" id="PF00081"/>
    </source>
</evidence>
<evidence type="ECO:0000313" key="10">
    <source>
        <dbReference type="Proteomes" id="UP000034176"/>
    </source>
</evidence>
<feature type="binding site" evidence="5">
    <location>
        <position position="176"/>
    </location>
    <ligand>
        <name>Mn(2+)</name>
        <dbReference type="ChEBI" id="CHEBI:29035"/>
    </ligand>
</feature>
<keyword evidence="4 6" id="KW-0560">Oxidoreductase</keyword>
<dbReference type="PATRIC" id="fig|1618434.3.peg.494"/>
<dbReference type="PRINTS" id="PR01703">
    <property type="entry name" value="MNSODISMTASE"/>
</dbReference>
<name>A0A0G0AP04_9BACT</name>
<evidence type="ECO:0000259" key="8">
    <source>
        <dbReference type="Pfam" id="PF02777"/>
    </source>
</evidence>
<dbReference type="SUPFAM" id="SSF54719">
    <property type="entry name" value="Fe,Mn superoxide dismutase (SOD), C-terminal domain"/>
    <property type="match status" value="1"/>
</dbReference>
<dbReference type="Gene3D" id="1.10.287.990">
    <property type="entry name" value="Fe,Mn superoxide dismutase (SOD) domain"/>
    <property type="match status" value="1"/>
</dbReference>
<evidence type="ECO:0000256" key="6">
    <source>
        <dbReference type="RuleBase" id="RU000414"/>
    </source>
</evidence>
<dbReference type="PIRSF" id="PIRSF000349">
    <property type="entry name" value="SODismutase"/>
    <property type="match status" value="1"/>
</dbReference>
<dbReference type="Pfam" id="PF00081">
    <property type="entry name" value="Sod_Fe_N"/>
    <property type="match status" value="1"/>
</dbReference>
<dbReference type="PANTHER" id="PTHR43595">
    <property type="entry name" value="37S RIBOSOMAL PROTEIN S26, MITOCHONDRIAL"/>
    <property type="match status" value="1"/>
</dbReference>
<evidence type="ECO:0000256" key="4">
    <source>
        <dbReference type="ARBA" id="ARBA00023002"/>
    </source>
</evidence>
<feature type="binding site" evidence="5">
    <location>
        <position position="172"/>
    </location>
    <ligand>
        <name>Mn(2+)</name>
        <dbReference type="ChEBI" id="CHEBI:29035"/>
    </ligand>
</feature>
<sequence>MFSLPPLPYAYNALEPYIDEVTMKFHHDKHHATYVEKLNSTLIGQDELLNKPIEKILGNLHKVPENILQAVKNFGGGHANHAFFWKIMSGQHNQEPQGQLISAINQTFGSLIKFQEIFSQKATTLFGSGWVWLVKSPSPPTGVEGQVKLDIVGTVNQDTPLSDGKIPLLAIDVWEHAYYLKYQNRRVEYIKAWWNVVNWKEVEARFM</sequence>
<feature type="binding site" evidence="5">
    <location>
        <position position="26"/>
    </location>
    <ligand>
        <name>Mn(2+)</name>
        <dbReference type="ChEBI" id="CHEBI:29035"/>
    </ligand>
</feature>
<dbReference type="Pfam" id="PF02777">
    <property type="entry name" value="Sod_Fe_C"/>
    <property type="match status" value="1"/>
</dbReference>
<evidence type="ECO:0000256" key="5">
    <source>
        <dbReference type="PIRSR" id="PIRSR000349-1"/>
    </source>
</evidence>
<dbReference type="FunFam" id="3.55.40.20:FF:000004">
    <property type="entry name" value="Superoxide dismutase [Fe]"/>
    <property type="match status" value="1"/>
</dbReference>
<feature type="binding site" evidence="5">
    <location>
        <position position="81"/>
    </location>
    <ligand>
        <name>Mn(2+)</name>
        <dbReference type="ChEBI" id="CHEBI:29035"/>
    </ligand>
</feature>
<dbReference type="InterPro" id="IPR036314">
    <property type="entry name" value="SOD_C_sf"/>
</dbReference>
<feature type="domain" description="Manganese/iron superoxide dismutase C-terminal" evidence="8">
    <location>
        <begin position="96"/>
        <end position="205"/>
    </location>
</feature>
<dbReference type="InterPro" id="IPR019833">
    <property type="entry name" value="Mn/Fe_SOD_BS"/>
</dbReference>
<comment type="function">
    <text evidence="6">Destroys radicals which are normally produced within the cells and which are toxic to biological systems.</text>
</comment>
<keyword evidence="3 5" id="KW-0479">Metal-binding</keyword>
<dbReference type="Gene3D" id="3.55.40.20">
    <property type="entry name" value="Iron/manganese superoxide dismutase, C-terminal domain"/>
    <property type="match status" value="1"/>
</dbReference>
<comment type="similarity">
    <text evidence="1 6">Belongs to the iron/manganese superoxide dismutase family.</text>
</comment>
<reference evidence="9 10" key="1">
    <citation type="journal article" date="2015" name="Nature">
        <title>rRNA introns, odd ribosomes, and small enigmatic genomes across a large radiation of phyla.</title>
        <authorList>
            <person name="Brown C.T."/>
            <person name="Hug L.A."/>
            <person name="Thomas B.C."/>
            <person name="Sharon I."/>
            <person name="Castelle C.J."/>
            <person name="Singh A."/>
            <person name="Wilkins M.J."/>
            <person name="Williams K.H."/>
            <person name="Banfield J.F."/>
        </authorList>
    </citation>
    <scope>NUCLEOTIDE SEQUENCE [LARGE SCALE GENOMIC DNA]</scope>
</reference>
<evidence type="ECO:0000256" key="1">
    <source>
        <dbReference type="ARBA" id="ARBA00008714"/>
    </source>
</evidence>
<dbReference type="EC" id="1.15.1.1" evidence="2 6"/>
<dbReference type="AlphaFoldDB" id="A0A0G0AP04"/>
<dbReference type="InterPro" id="IPR019831">
    <property type="entry name" value="Mn/Fe_SOD_N"/>
</dbReference>
<evidence type="ECO:0000313" key="9">
    <source>
        <dbReference type="EMBL" id="KKP58569.1"/>
    </source>
</evidence>
<protein>
    <recommendedName>
        <fullName evidence="2 6">Superoxide dismutase</fullName>
        <ecNumber evidence="2 6">1.15.1.1</ecNumber>
    </recommendedName>
</protein>
<gene>
    <name evidence="9" type="ORF">UR52_C0018G0004</name>
</gene>
<dbReference type="EMBL" id="LBPN01000018">
    <property type="protein sequence ID" value="KKP58569.1"/>
    <property type="molecule type" value="Genomic_DNA"/>
</dbReference>
<organism evidence="9 10">
    <name type="scientific">Candidatus Gottesmanbacteria bacterium GW2011_GWA1_34_13</name>
    <dbReference type="NCBI Taxonomy" id="1618434"/>
    <lineage>
        <taxon>Bacteria</taxon>
        <taxon>Candidatus Gottesmaniibacteriota</taxon>
    </lineage>
</organism>
<dbReference type="GO" id="GO:0005737">
    <property type="term" value="C:cytoplasm"/>
    <property type="evidence" value="ECO:0007669"/>
    <property type="project" value="TreeGrafter"/>
</dbReference>
<dbReference type="InterPro" id="IPR036324">
    <property type="entry name" value="Mn/Fe_SOD_N_sf"/>
</dbReference>
<comment type="caution">
    <text evidence="9">The sequence shown here is derived from an EMBL/GenBank/DDBJ whole genome shotgun (WGS) entry which is preliminary data.</text>
</comment>
<evidence type="ECO:0000256" key="3">
    <source>
        <dbReference type="ARBA" id="ARBA00022723"/>
    </source>
</evidence>
<proteinExistence type="inferred from homology"/>
<accession>A0A0G0AP04</accession>
<dbReference type="PANTHER" id="PTHR43595:SF2">
    <property type="entry name" value="SMALL RIBOSOMAL SUBUNIT PROTEIN MS42"/>
    <property type="match status" value="1"/>
</dbReference>
<dbReference type="Proteomes" id="UP000034176">
    <property type="component" value="Unassembled WGS sequence"/>
</dbReference>
<dbReference type="PROSITE" id="PS00088">
    <property type="entry name" value="SOD_MN"/>
    <property type="match status" value="1"/>
</dbReference>
<evidence type="ECO:0000256" key="2">
    <source>
        <dbReference type="ARBA" id="ARBA00012682"/>
    </source>
</evidence>